<dbReference type="AlphaFoldDB" id="A0A495XEY2"/>
<reference evidence="4 5" key="1">
    <citation type="submission" date="2018-10" db="EMBL/GenBank/DDBJ databases">
        <title>Sequencing the genomes of 1000 actinobacteria strains.</title>
        <authorList>
            <person name="Klenk H.-P."/>
        </authorList>
    </citation>
    <scope>NUCLEOTIDE SEQUENCE [LARGE SCALE GENOMIC DNA]</scope>
    <source>
        <strain evidence="4 5">DSM 43911</strain>
    </source>
</reference>
<name>A0A495XEY2_9PSEU</name>
<comment type="caution">
    <text evidence="4">The sequence shown here is derived from an EMBL/GenBank/DDBJ whole genome shotgun (WGS) entry which is preliminary data.</text>
</comment>
<dbReference type="Proteomes" id="UP000272729">
    <property type="component" value="Unassembled WGS sequence"/>
</dbReference>
<dbReference type="PANTHER" id="PTHR13789">
    <property type="entry name" value="MONOOXYGENASE"/>
    <property type="match status" value="1"/>
</dbReference>
<protein>
    <submittedName>
        <fullName evidence="4">2-polyprenyl-6-methoxyphenol hydroxylase-like FAD-dependent oxidoreductase</fullName>
    </submittedName>
</protein>
<feature type="domain" description="FAD-binding" evidence="3">
    <location>
        <begin position="2"/>
        <end position="331"/>
    </location>
</feature>
<gene>
    <name evidence="4" type="ORF">DFJ66_5898</name>
</gene>
<accession>A0A495XEY2</accession>
<dbReference type="InterPro" id="IPR050493">
    <property type="entry name" value="FAD-dep_Monooxygenase_BioMet"/>
</dbReference>
<evidence type="ECO:0000256" key="1">
    <source>
        <dbReference type="ARBA" id="ARBA00023002"/>
    </source>
</evidence>
<keyword evidence="1" id="KW-0560">Oxidoreductase</keyword>
<sequence length="361" mass="38566">MVRALIIGGGIAGPVTALALRKAGIDSVVFEAYPTGADDIGAFLTIMHNGLDALRAIDVEHVVVDHSFAADGVDVYDGAGVLVSENRWGNGVTGPRTLRRADLYRALHDELRAQGIAVEHGKRLVGVEGGVRAVFEDGSTAEGDLLVGADGLHSATRRIIDPQAPRPRYTGLNIFYGYAEGLEPTTPPGRYHMIAGSQGFFGHSTAPDGTTWWFARTPGPERHGGTPEDHRAHAAAFFADDTSPALEIIRAEGEIHASNAYDVPTTPVWHTDRVVLVGDAAHAASPAAGQGASMALEDSVTLARCLRDRAEPRQAFEVYERLRRERVEALVGMSAGLGANRSVSTNSFYAHHIEWGDPVQL</sequence>
<dbReference type="GO" id="GO:0071949">
    <property type="term" value="F:FAD binding"/>
    <property type="evidence" value="ECO:0007669"/>
    <property type="project" value="InterPro"/>
</dbReference>
<dbReference type="SUPFAM" id="SSF51905">
    <property type="entry name" value="FAD/NAD(P)-binding domain"/>
    <property type="match status" value="1"/>
</dbReference>
<dbReference type="InterPro" id="IPR002938">
    <property type="entry name" value="FAD-bd"/>
</dbReference>
<keyword evidence="5" id="KW-1185">Reference proteome</keyword>
<dbReference type="InterPro" id="IPR036188">
    <property type="entry name" value="FAD/NAD-bd_sf"/>
</dbReference>
<evidence type="ECO:0000256" key="2">
    <source>
        <dbReference type="ARBA" id="ARBA00023033"/>
    </source>
</evidence>
<organism evidence="4 5">
    <name type="scientific">Saccharothrix variisporea</name>
    <dbReference type="NCBI Taxonomy" id="543527"/>
    <lineage>
        <taxon>Bacteria</taxon>
        <taxon>Bacillati</taxon>
        <taxon>Actinomycetota</taxon>
        <taxon>Actinomycetes</taxon>
        <taxon>Pseudonocardiales</taxon>
        <taxon>Pseudonocardiaceae</taxon>
        <taxon>Saccharothrix</taxon>
    </lineage>
</organism>
<dbReference type="PRINTS" id="PR00420">
    <property type="entry name" value="RNGMNOXGNASE"/>
</dbReference>
<dbReference type="PANTHER" id="PTHR13789:SF309">
    <property type="entry name" value="PUTATIVE (AFU_ORTHOLOGUE AFUA_6G14510)-RELATED"/>
    <property type="match status" value="1"/>
</dbReference>
<dbReference type="Pfam" id="PF01494">
    <property type="entry name" value="FAD_binding_3"/>
    <property type="match status" value="1"/>
</dbReference>
<dbReference type="RefSeq" id="WP_121225733.1">
    <property type="nucleotide sequence ID" value="NZ_JBIUBA010000021.1"/>
</dbReference>
<dbReference type="Gene3D" id="3.50.50.60">
    <property type="entry name" value="FAD/NAD(P)-binding domain"/>
    <property type="match status" value="1"/>
</dbReference>
<dbReference type="GO" id="GO:0004497">
    <property type="term" value="F:monooxygenase activity"/>
    <property type="evidence" value="ECO:0007669"/>
    <property type="project" value="UniProtKB-KW"/>
</dbReference>
<evidence type="ECO:0000259" key="3">
    <source>
        <dbReference type="Pfam" id="PF01494"/>
    </source>
</evidence>
<keyword evidence="2" id="KW-0503">Monooxygenase</keyword>
<dbReference type="OrthoDB" id="9782160at2"/>
<evidence type="ECO:0000313" key="4">
    <source>
        <dbReference type="EMBL" id="RKT72582.1"/>
    </source>
</evidence>
<dbReference type="EMBL" id="RBXR01000001">
    <property type="protein sequence ID" value="RKT72582.1"/>
    <property type="molecule type" value="Genomic_DNA"/>
</dbReference>
<evidence type="ECO:0000313" key="5">
    <source>
        <dbReference type="Proteomes" id="UP000272729"/>
    </source>
</evidence>
<proteinExistence type="predicted"/>